<dbReference type="RefSeq" id="WP_256764811.1">
    <property type="nucleotide sequence ID" value="NZ_JANIGO010000003.1"/>
</dbReference>
<dbReference type="Gene3D" id="1.10.10.10">
    <property type="entry name" value="Winged helix-like DNA-binding domain superfamily/Winged helix DNA-binding domain"/>
    <property type="match status" value="1"/>
</dbReference>
<accession>A0ABT1WJD5</accession>
<dbReference type="SMART" id="SM00418">
    <property type="entry name" value="HTH_ARSR"/>
    <property type="match status" value="1"/>
</dbReference>
<protein>
    <submittedName>
        <fullName evidence="5">Metalloregulator ArsR/SmtB family transcription factor</fullName>
    </submittedName>
</protein>
<dbReference type="PRINTS" id="PR00778">
    <property type="entry name" value="HTHARSR"/>
</dbReference>
<dbReference type="PANTHER" id="PTHR33154:SF33">
    <property type="entry name" value="TRANSCRIPTIONAL REPRESSOR SDPR"/>
    <property type="match status" value="1"/>
</dbReference>
<evidence type="ECO:0000313" key="6">
    <source>
        <dbReference type="Proteomes" id="UP001204142"/>
    </source>
</evidence>
<keyword evidence="6" id="KW-1185">Reference proteome</keyword>
<dbReference type="PANTHER" id="PTHR33154">
    <property type="entry name" value="TRANSCRIPTIONAL REGULATOR, ARSR FAMILY"/>
    <property type="match status" value="1"/>
</dbReference>
<dbReference type="InterPro" id="IPR036388">
    <property type="entry name" value="WH-like_DNA-bd_sf"/>
</dbReference>
<evidence type="ECO:0000256" key="1">
    <source>
        <dbReference type="ARBA" id="ARBA00023015"/>
    </source>
</evidence>
<dbReference type="CDD" id="cd00090">
    <property type="entry name" value="HTH_ARSR"/>
    <property type="match status" value="1"/>
</dbReference>
<evidence type="ECO:0000259" key="4">
    <source>
        <dbReference type="PROSITE" id="PS50987"/>
    </source>
</evidence>
<keyword evidence="1" id="KW-0805">Transcription regulation</keyword>
<reference evidence="5 6" key="1">
    <citation type="submission" date="2022-07" db="EMBL/GenBank/DDBJ databases">
        <authorList>
            <person name="Xamxidin M."/>
            <person name="Wu M."/>
        </authorList>
    </citation>
    <scope>NUCLEOTIDE SEQUENCE [LARGE SCALE GENOMIC DNA]</scope>
    <source>
        <strain evidence="5 6">NBRC 111650</strain>
    </source>
</reference>
<evidence type="ECO:0000256" key="3">
    <source>
        <dbReference type="ARBA" id="ARBA00023163"/>
    </source>
</evidence>
<dbReference type="InterPro" id="IPR051081">
    <property type="entry name" value="HTH_MetalResp_TranReg"/>
</dbReference>
<keyword evidence="3" id="KW-0804">Transcription</keyword>
<name>A0ABT1WJD5_9BURK</name>
<gene>
    <name evidence="5" type="ORF">NQT62_11320</name>
</gene>
<dbReference type="InterPro" id="IPR036390">
    <property type="entry name" value="WH_DNA-bd_sf"/>
</dbReference>
<dbReference type="Pfam" id="PF01022">
    <property type="entry name" value="HTH_5"/>
    <property type="match status" value="1"/>
</dbReference>
<proteinExistence type="predicted"/>
<feature type="domain" description="HTH arsR-type" evidence="4">
    <location>
        <begin position="11"/>
        <end position="108"/>
    </location>
</feature>
<dbReference type="SUPFAM" id="SSF46785">
    <property type="entry name" value="Winged helix' DNA-binding domain"/>
    <property type="match status" value="1"/>
</dbReference>
<keyword evidence="2" id="KW-0238">DNA-binding</keyword>
<evidence type="ECO:0000313" key="5">
    <source>
        <dbReference type="EMBL" id="MCQ8897023.1"/>
    </source>
</evidence>
<dbReference type="EMBL" id="JANIGO010000003">
    <property type="protein sequence ID" value="MCQ8897023.1"/>
    <property type="molecule type" value="Genomic_DNA"/>
</dbReference>
<dbReference type="InterPro" id="IPR011991">
    <property type="entry name" value="ArsR-like_HTH"/>
</dbReference>
<organism evidence="5 6">
    <name type="scientific">Limnobacter humi</name>
    <dbReference type="NCBI Taxonomy" id="1778671"/>
    <lineage>
        <taxon>Bacteria</taxon>
        <taxon>Pseudomonadati</taxon>
        <taxon>Pseudomonadota</taxon>
        <taxon>Betaproteobacteria</taxon>
        <taxon>Burkholderiales</taxon>
        <taxon>Burkholderiaceae</taxon>
        <taxon>Limnobacter</taxon>
    </lineage>
</organism>
<dbReference type="PROSITE" id="PS50987">
    <property type="entry name" value="HTH_ARSR_2"/>
    <property type="match status" value="1"/>
</dbReference>
<sequence length="109" mass="12358">MSKVGKLHWTLKDVKKSLDRCAPLFHALGDVNRQAILLLLAEFERLNVSEISERVSFSRPTVSHHLKVLKEAGLIAAEKESRENYYTLVWDEPIGQLKTLIEQAEVACS</sequence>
<dbReference type="Proteomes" id="UP001204142">
    <property type="component" value="Unassembled WGS sequence"/>
</dbReference>
<evidence type="ECO:0000256" key="2">
    <source>
        <dbReference type="ARBA" id="ARBA00023125"/>
    </source>
</evidence>
<comment type="caution">
    <text evidence="5">The sequence shown here is derived from an EMBL/GenBank/DDBJ whole genome shotgun (WGS) entry which is preliminary data.</text>
</comment>
<dbReference type="NCBIfam" id="NF033788">
    <property type="entry name" value="HTH_metalloreg"/>
    <property type="match status" value="1"/>
</dbReference>
<dbReference type="InterPro" id="IPR001845">
    <property type="entry name" value="HTH_ArsR_DNA-bd_dom"/>
</dbReference>